<protein>
    <submittedName>
        <fullName evidence="1">Lytic transglycosylase domain-containing protein</fullName>
    </submittedName>
</protein>
<dbReference type="AlphaFoldDB" id="A0A9E7CU06"/>
<name>A0A9E7CU06_9FLAO</name>
<dbReference type="InterPro" id="IPR023346">
    <property type="entry name" value="Lysozyme-like_dom_sf"/>
</dbReference>
<keyword evidence="2" id="KW-1185">Reference proteome</keyword>
<evidence type="ECO:0000313" key="1">
    <source>
        <dbReference type="EMBL" id="UOB17292.1"/>
    </source>
</evidence>
<dbReference type="RefSeq" id="WP_255842646.1">
    <property type="nucleotide sequence ID" value="NZ_CP094358.1"/>
</dbReference>
<evidence type="ECO:0000313" key="2">
    <source>
        <dbReference type="Proteomes" id="UP000831290"/>
    </source>
</evidence>
<reference evidence="1" key="1">
    <citation type="submission" date="2022-03" db="EMBL/GenBank/DDBJ databases">
        <title>Description of Abyssus ytuae gen. nov., sp. nov., a novel member of the family Flavobacteriaceae isolated from the sediment of Mariana Trench.</title>
        <authorList>
            <person name="Zhang J."/>
            <person name="Xu X."/>
        </authorList>
    </citation>
    <scope>NUCLEOTIDE SEQUENCE</scope>
    <source>
        <strain evidence="1">MT3330</strain>
    </source>
</reference>
<dbReference type="KEGG" id="fbm:MQE35_16345"/>
<accession>A0A9E7CU06</accession>
<dbReference type="EMBL" id="CP094358">
    <property type="protein sequence ID" value="UOB17292.1"/>
    <property type="molecule type" value="Genomic_DNA"/>
</dbReference>
<dbReference type="Gene3D" id="1.10.530.10">
    <property type="match status" value="1"/>
</dbReference>
<dbReference type="Proteomes" id="UP000831290">
    <property type="component" value="Chromosome"/>
</dbReference>
<sequence>MRKSKLKVPFLVAVILFTNYGFTYKTVTIHENYQVKEPLNYMVNTDEGADVIIPPFLGKAFNGFREAIAFKESRGDYSIINRFGYMGKYQFGAATLKMVGVYNTNTFISNPELQEEVFIANLKRNKWILRKDIKRFVGKSIRGVKVTESGILAAAHLGGAGNVKKYLRSYGSYNFEDAYGTSIRYYMKKFGGYDVSNVEQERKAKAIIKKAKNL</sequence>
<proteinExistence type="predicted"/>
<dbReference type="SUPFAM" id="SSF53955">
    <property type="entry name" value="Lysozyme-like"/>
    <property type="match status" value="1"/>
</dbReference>
<organism evidence="1 2">
    <name type="scientific">Abyssalbus ytuae</name>
    <dbReference type="NCBI Taxonomy" id="2926907"/>
    <lineage>
        <taxon>Bacteria</taxon>
        <taxon>Pseudomonadati</taxon>
        <taxon>Bacteroidota</taxon>
        <taxon>Flavobacteriia</taxon>
        <taxon>Flavobacteriales</taxon>
        <taxon>Flavobacteriaceae</taxon>
        <taxon>Abyssalbus</taxon>
    </lineage>
</organism>
<gene>
    <name evidence="1" type="ORF">MQE35_16345</name>
</gene>